<evidence type="ECO:0000313" key="2">
    <source>
        <dbReference type="Proteomes" id="UP000789375"/>
    </source>
</evidence>
<dbReference type="EMBL" id="CAJVPP010003834">
    <property type="protein sequence ID" value="CAG8638272.1"/>
    <property type="molecule type" value="Genomic_DNA"/>
</dbReference>
<dbReference type="Proteomes" id="UP000789375">
    <property type="component" value="Unassembled WGS sequence"/>
</dbReference>
<feature type="non-terminal residue" evidence="1">
    <location>
        <position position="64"/>
    </location>
</feature>
<sequence length="64" mass="6948">IPTELAQFLNLVTVLEAFFNIKRHISEVIMIIASNTPPNPQSHSTYGGVSAFLPKPVKVTISGL</sequence>
<proteinExistence type="predicted"/>
<name>A0A9N9DKF1_FUNMO</name>
<comment type="caution">
    <text evidence="1">The sequence shown here is derived from an EMBL/GenBank/DDBJ whole genome shotgun (WGS) entry which is preliminary data.</text>
</comment>
<accession>A0A9N9DKF1</accession>
<gene>
    <name evidence="1" type="ORF">FMOSSE_LOCUS10850</name>
</gene>
<evidence type="ECO:0000313" key="1">
    <source>
        <dbReference type="EMBL" id="CAG8638272.1"/>
    </source>
</evidence>
<dbReference type="AlphaFoldDB" id="A0A9N9DKF1"/>
<organism evidence="1 2">
    <name type="scientific">Funneliformis mosseae</name>
    <name type="common">Endomycorrhizal fungus</name>
    <name type="synonym">Glomus mosseae</name>
    <dbReference type="NCBI Taxonomy" id="27381"/>
    <lineage>
        <taxon>Eukaryota</taxon>
        <taxon>Fungi</taxon>
        <taxon>Fungi incertae sedis</taxon>
        <taxon>Mucoromycota</taxon>
        <taxon>Glomeromycotina</taxon>
        <taxon>Glomeromycetes</taxon>
        <taxon>Glomerales</taxon>
        <taxon>Glomeraceae</taxon>
        <taxon>Funneliformis</taxon>
    </lineage>
</organism>
<keyword evidence="2" id="KW-1185">Reference proteome</keyword>
<protein>
    <submittedName>
        <fullName evidence="1">2514_t:CDS:1</fullName>
    </submittedName>
</protein>
<reference evidence="1" key="1">
    <citation type="submission" date="2021-06" db="EMBL/GenBank/DDBJ databases">
        <authorList>
            <person name="Kallberg Y."/>
            <person name="Tangrot J."/>
            <person name="Rosling A."/>
        </authorList>
    </citation>
    <scope>NUCLEOTIDE SEQUENCE</scope>
    <source>
        <strain evidence="1">87-6 pot B 2015</strain>
    </source>
</reference>